<feature type="region of interest" description="Disordered" evidence="1">
    <location>
        <begin position="170"/>
        <end position="204"/>
    </location>
</feature>
<accession>A0A6C2U4Z2</accession>
<dbReference type="Gene3D" id="2.60.120.380">
    <property type="match status" value="2"/>
</dbReference>
<dbReference type="AlphaFoldDB" id="A0A6C2U4Z2"/>
<reference evidence="3 4" key="1">
    <citation type="submission" date="2019-04" db="EMBL/GenBank/DDBJ databases">
        <authorList>
            <person name="Van Vliet M D."/>
        </authorList>
    </citation>
    <scope>NUCLEOTIDE SEQUENCE [LARGE SCALE GENOMIC DNA]</scope>
    <source>
        <strain evidence="3 4">F1</strain>
    </source>
</reference>
<evidence type="ECO:0000256" key="1">
    <source>
        <dbReference type="SAM" id="MobiDB-lite"/>
    </source>
</evidence>
<dbReference type="GO" id="GO:0008233">
    <property type="term" value="F:peptidase activity"/>
    <property type="evidence" value="ECO:0007669"/>
    <property type="project" value="UniProtKB-KW"/>
</dbReference>
<feature type="domain" description="Peptidase C-terminal archaeal/bacterial" evidence="2">
    <location>
        <begin position="372"/>
        <end position="450"/>
    </location>
</feature>
<evidence type="ECO:0000313" key="4">
    <source>
        <dbReference type="Proteomes" id="UP000366872"/>
    </source>
</evidence>
<dbReference type="Proteomes" id="UP000366872">
    <property type="component" value="Unassembled WGS sequence"/>
</dbReference>
<keyword evidence="4" id="KW-1185">Reference proteome</keyword>
<dbReference type="EMBL" id="CAAHFG010000002">
    <property type="protein sequence ID" value="VGO14899.1"/>
    <property type="molecule type" value="Genomic_DNA"/>
</dbReference>
<evidence type="ECO:0000313" key="3">
    <source>
        <dbReference type="EMBL" id="VGO14899.1"/>
    </source>
</evidence>
<keyword evidence="3" id="KW-0645">Protease</keyword>
<keyword evidence="3" id="KW-0378">Hydrolase</keyword>
<dbReference type="GO" id="GO:0006508">
    <property type="term" value="P:proteolysis"/>
    <property type="evidence" value="ECO:0007669"/>
    <property type="project" value="UniProtKB-KW"/>
</dbReference>
<proteinExistence type="predicted"/>
<organism evidence="3 4">
    <name type="scientific">Pontiella desulfatans</name>
    <dbReference type="NCBI Taxonomy" id="2750659"/>
    <lineage>
        <taxon>Bacteria</taxon>
        <taxon>Pseudomonadati</taxon>
        <taxon>Kiritimatiellota</taxon>
        <taxon>Kiritimatiellia</taxon>
        <taxon>Kiritimatiellales</taxon>
        <taxon>Pontiellaceae</taxon>
        <taxon>Pontiella</taxon>
    </lineage>
</organism>
<sequence>MRFPFLIPTCGIILVAQSVAMAQEEPYLGYAYPAGGQRGTTFEVVLGGQHLDGARAAYVSGKGVRAEVVEHIRPLNQGAFKEIQGQMGQLRNKGEKTAEDEMRMEALRAKLSTFSIRKSSVPALVETARVQVTISADAKPGRRELRLMGDKGLSNPLVFMVGRHPERVEESARTRAVAESQRRGGRGRRKEQDVKPMPGVEPVKNDPQKEVRIELPATLNGQILPGDVDRYRFRASKGQQLVAVASARELIPYLPDAVPGWFQAVLALNDASGNEIAFEDDHNLSPDPQLRCTLPADGEYVLEIRDALYRGREDFVYRVSIGDAPVLETPTLISQDRGLRECRDEEPNNTLATAQCIKGPMVVHGCIDEPGDVDTFSFTCRAGARIVAEVRARRLGSPMDSLLILTDTNGVQLALNDDFEDKAEGLATHHADSRIAFTAPEGGTYHLHVRDIQLHGGLEYRYRLQIDAQRPDFELRIVPSAINTPAGTTVPVRIYALRKDGCTGPITLGLVDPPPGFRLDGGLVPAGMDCALATLTVPTEAGQEPYELHIEGRALAGRREIIRQAVPADDTMQAFIYHHLVPASALYAAVTDATRMAAPRLLSPEPLRLRPGGTACIEVEHAGSTRFGELRFELLDPPSGIRIDEVAFEGGRGKIKLTCTSIPRGAKGHLVIDAYVANAQTGSGKGKEQRKRQRIPLGVLPAIPFEIFP</sequence>
<protein>
    <submittedName>
        <fullName evidence="3">Putative subtilase-type serine protease</fullName>
    </submittedName>
</protein>
<gene>
    <name evidence="3" type="ORF">PDESU_03469</name>
</gene>
<name>A0A6C2U4Z2_PONDE</name>
<dbReference type="RefSeq" id="WP_168442353.1">
    <property type="nucleotide sequence ID" value="NZ_CAAHFG010000002.1"/>
</dbReference>
<evidence type="ECO:0000259" key="2">
    <source>
        <dbReference type="Pfam" id="PF04151"/>
    </source>
</evidence>
<dbReference type="Pfam" id="PF04151">
    <property type="entry name" value="PPC"/>
    <property type="match status" value="1"/>
</dbReference>
<dbReference type="InterPro" id="IPR007280">
    <property type="entry name" value="Peptidase_C_arc/bac"/>
</dbReference>